<organism evidence="3 4">
    <name type="scientific">Marivita hallyeonensis</name>
    <dbReference type="NCBI Taxonomy" id="996342"/>
    <lineage>
        <taxon>Bacteria</taxon>
        <taxon>Pseudomonadati</taxon>
        <taxon>Pseudomonadota</taxon>
        <taxon>Alphaproteobacteria</taxon>
        <taxon>Rhodobacterales</taxon>
        <taxon>Roseobacteraceae</taxon>
        <taxon>Marivita</taxon>
    </lineage>
</organism>
<dbReference type="InterPro" id="IPR029058">
    <property type="entry name" value="AB_hydrolase_fold"/>
</dbReference>
<dbReference type="PANTHER" id="PTHR43798:SF31">
    <property type="entry name" value="AB HYDROLASE SUPERFAMILY PROTEIN YCLE"/>
    <property type="match status" value="1"/>
</dbReference>
<protein>
    <submittedName>
        <fullName evidence="3">Pimeloyl-ACP methyl ester carboxylesterase</fullName>
    </submittedName>
</protein>
<dbReference type="STRING" id="996342.SAMN05443551_2003"/>
<evidence type="ECO:0000313" key="3">
    <source>
        <dbReference type="EMBL" id="SHH33402.1"/>
    </source>
</evidence>
<dbReference type="AlphaFoldDB" id="A0A1M5S450"/>
<dbReference type="PANTHER" id="PTHR43798">
    <property type="entry name" value="MONOACYLGLYCEROL LIPASE"/>
    <property type="match status" value="1"/>
</dbReference>
<accession>A0A1M5S450</accession>
<dbReference type="Pfam" id="PF00561">
    <property type="entry name" value="Abhydrolase_1"/>
    <property type="match status" value="1"/>
</dbReference>
<dbReference type="InterPro" id="IPR000073">
    <property type="entry name" value="AB_hydrolase_1"/>
</dbReference>
<evidence type="ECO:0000313" key="4">
    <source>
        <dbReference type="Proteomes" id="UP000184221"/>
    </source>
</evidence>
<reference evidence="3 4" key="1">
    <citation type="submission" date="2016-11" db="EMBL/GenBank/DDBJ databases">
        <authorList>
            <person name="Jaros S."/>
            <person name="Januszkiewicz K."/>
            <person name="Wedrychowicz H."/>
        </authorList>
    </citation>
    <scope>NUCLEOTIDE SEQUENCE [LARGE SCALE GENOMIC DNA]</scope>
    <source>
        <strain evidence="3 4">DSM 29431</strain>
    </source>
</reference>
<gene>
    <name evidence="3" type="ORF">SAMN05443551_2003</name>
</gene>
<dbReference type="EMBL" id="FQXC01000002">
    <property type="protein sequence ID" value="SHH33402.1"/>
    <property type="molecule type" value="Genomic_DNA"/>
</dbReference>
<dbReference type="GO" id="GO:0016020">
    <property type="term" value="C:membrane"/>
    <property type="evidence" value="ECO:0007669"/>
    <property type="project" value="TreeGrafter"/>
</dbReference>
<dbReference type="SUPFAM" id="SSF53474">
    <property type="entry name" value="alpha/beta-Hydrolases"/>
    <property type="match status" value="1"/>
</dbReference>
<evidence type="ECO:0000256" key="1">
    <source>
        <dbReference type="ARBA" id="ARBA00022801"/>
    </source>
</evidence>
<dbReference type="GO" id="GO:0016787">
    <property type="term" value="F:hydrolase activity"/>
    <property type="evidence" value="ECO:0007669"/>
    <property type="project" value="UniProtKB-KW"/>
</dbReference>
<name>A0A1M5S450_9RHOB</name>
<dbReference type="Proteomes" id="UP000184221">
    <property type="component" value="Unassembled WGS sequence"/>
</dbReference>
<evidence type="ECO:0000259" key="2">
    <source>
        <dbReference type="Pfam" id="PF00561"/>
    </source>
</evidence>
<keyword evidence="1" id="KW-0378">Hydrolase</keyword>
<dbReference type="InterPro" id="IPR050266">
    <property type="entry name" value="AB_hydrolase_sf"/>
</dbReference>
<keyword evidence="4" id="KW-1185">Reference proteome</keyword>
<dbReference type="OrthoDB" id="9804723at2"/>
<dbReference type="Gene3D" id="3.40.50.1820">
    <property type="entry name" value="alpha/beta hydrolase"/>
    <property type="match status" value="1"/>
</dbReference>
<dbReference type="RefSeq" id="WP_072777315.1">
    <property type="nucleotide sequence ID" value="NZ_FQXC01000002.1"/>
</dbReference>
<sequence length="362" mass="39039">MYTERASTIFAPTDKAFFDGVIDPARLAADRSPAQRACTRAHEMTTRRAVLTGIGSLALAGTAYATGAFREARTQAESRLFAQSATIDSRAEALEYAVAGNGRPVMMIHGTGGGFDQGLLFAAKLRQRGFSIVAPSRFGYLGSAFPDHASPVHQADALVDLLDHLGIERLPVLGGSAGALTAAEFALRHPDRCSHLGLLVPAANLTNRDPVEFTAMQMLVLEAVFGSDFAFWAVSRLARRQMIRTLLATAPALLDAVSRQEQRRARTILDQIFPISRKTHGMRNDGFWAGTPSPTAYEDIAVPTLILSCEDDLFGTAATARLLAGRIPRADLTVYSSGGHIWLGHDDDFADRIMSFIQPAPT</sequence>
<feature type="domain" description="AB hydrolase-1" evidence="2">
    <location>
        <begin position="104"/>
        <end position="341"/>
    </location>
</feature>
<proteinExistence type="predicted"/>